<protein>
    <submittedName>
        <fullName evidence="1">Xyloglucan endotransglucosylase/hydrolase protein 23</fullName>
    </submittedName>
</protein>
<name>A0A0A9E8K2_ARUDO</name>
<organism evidence="1">
    <name type="scientific">Arundo donax</name>
    <name type="common">Giant reed</name>
    <name type="synonym">Donax arundinaceus</name>
    <dbReference type="NCBI Taxonomy" id="35708"/>
    <lineage>
        <taxon>Eukaryota</taxon>
        <taxon>Viridiplantae</taxon>
        <taxon>Streptophyta</taxon>
        <taxon>Embryophyta</taxon>
        <taxon>Tracheophyta</taxon>
        <taxon>Spermatophyta</taxon>
        <taxon>Magnoliopsida</taxon>
        <taxon>Liliopsida</taxon>
        <taxon>Poales</taxon>
        <taxon>Poaceae</taxon>
        <taxon>PACMAD clade</taxon>
        <taxon>Arundinoideae</taxon>
        <taxon>Arundineae</taxon>
        <taxon>Arundo</taxon>
    </lineage>
</organism>
<reference evidence="1" key="2">
    <citation type="journal article" date="2015" name="Data Brief">
        <title>Shoot transcriptome of the giant reed, Arundo donax.</title>
        <authorList>
            <person name="Barrero R.A."/>
            <person name="Guerrero F.D."/>
            <person name="Moolhuijzen P."/>
            <person name="Goolsby J.A."/>
            <person name="Tidwell J."/>
            <person name="Bellgard S.E."/>
            <person name="Bellgard M.I."/>
        </authorList>
    </citation>
    <scope>NUCLEOTIDE SEQUENCE</scope>
    <source>
        <tissue evidence="1">Shoot tissue taken approximately 20 cm above the soil surface</tissue>
    </source>
</reference>
<reference evidence="1" key="1">
    <citation type="submission" date="2014-09" db="EMBL/GenBank/DDBJ databases">
        <authorList>
            <person name="Magalhaes I.L.F."/>
            <person name="Oliveira U."/>
            <person name="Santos F.R."/>
            <person name="Vidigal T.H.D.A."/>
            <person name="Brescovit A.D."/>
            <person name="Santos A.J."/>
        </authorList>
    </citation>
    <scope>NUCLEOTIDE SEQUENCE</scope>
    <source>
        <tissue evidence="1">Shoot tissue taken approximately 20 cm above the soil surface</tissue>
    </source>
</reference>
<sequence>MCARDGRSCVCLWMGLEITLLT</sequence>
<keyword evidence="1" id="KW-0378">Hydrolase</keyword>
<accession>A0A0A9E8K2</accession>
<dbReference type="GO" id="GO:0016787">
    <property type="term" value="F:hydrolase activity"/>
    <property type="evidence" value="ECO:0007669"/>
    <property type="project" value="UniProtKB-KW"/>
</dbReference>
<dbReference type="EMBL" id="GBRH01205578">
    <property type="protein sequence ID" value="JAD92317.1"/>
    <property type="molecule type" value="Transcribed_RNA"/>
</dbReference>
<proteinExistence type="predicted"/>
<dbReference type="AlphaFoldDB" id="A0A0A9E8K2"/>
<evidence type="ECO:0000313" key="1">
    <source>
        <dbReference type="EMBL" id="JAD92317.1"/>
    </source>
</evidence>